<proteinExistence type="predicted"/>
<accession>A0A7X6RPM7</accession>
<comment type="caution">
    <text evidence="1">The sequence shown here is derived from an EMBL/GenBank/DDBJ whole genome shotgun (WGS) entry which is preliminary data.</text>
</comment>
<reference evidence="1 2" key="1">
    <citation type="submission" date="2020-04" db="EMBL/GenBank/DDBJ databases">
        <title>MicrobeNet Type strains.</title>
        <authorList>
            <person name="Nicholson A.C."/>
        </authorList>
    </citation>
    <scope>NUCLEOTIDE SEQUENCE [LARGE SCALE GENOMIC DNA]</scope>
    <source>
        <strain evidence="1 2">ATCC 23612</strain>
    </source>
</reference>
<dbReference type="EMBL" id="JAAXPG010000005">
    <property type="protein sequence ID" value="NKY97346.1"/>
    <property type="molecule type" value="Genomic_DNA"/>
</dbReference>
<dbReference type="InterPro" id="IPR052523">
    <property type="entry name" value="Trichothecene_AcTrans"/>
</dbReference>
<evidence type="ECO:0000313" key="1">
    <source>
        <dbReference type="EMBL" id="NKY97346.1"/>
    </source>
</evidence>
<dbReference type="PANTHER" id="PTHR42791:SF1">
    <property type="entry name" value="N-ACETYLTRANSFERASE DOMAIN-CONTAINING PROTEIN"/>
    <property type="match status" value="1"/>
</dbReference>
<dbReference type="GO" id="GO:0016740">
    <property type="term" value="F:transferase activity"/>
    <property type="evidence" value="ECO:0007669"/>
    <property type="project" value="UniProtKB-KW"/>
</dbReference>
<dbReference type="InterPro" id="IPR016181">
    <property type="entry name" value="Acyl_CoA_acyltransferase"/>
</dbReference>
<organism evidence="1 2">
    <name type="scientific">Nocardiopsis alborubida</name>
    <dbReference type="NCBI Taxonomy" id="146802"/>
    <lineage>
        <taxon>Bacteria</taxon>
        <taxon>Bacillati</taxon>
        <taxon>Actinomycetota</taxon>
        <taxon>Actinomycetes</taxon>
        <taxon>Streptosporangiales</taxon>
        <taxon>Nocardiopsidaceae</taxon>
        <taxon>Nocardiopsis</taxon>
    </lineage>
</organism>
<dbReference type="SUPFAM" id="SSF55729">
    <property type="entry name" value="Acyl-CoA N-acyltransferases (Nat)"/>
    <property type="match status" value="1"/>
</dbReference>
<dbReference type="PANTHER" id="PTHR42791">
    <property type="entry name" value="GNAT FAMILY ACETYLTRANSFERASE"/>
    <property type="match status" value="1"/>
</dbReference>
<sequence>MTPTAVQAVRTATMNDVPAVARVLSRALYHDPLFRWLFPDDGLRMVQNFRACALLAGFGHVPGGHAVVAESMEGPAREPVVRGAALWTPPGVGREGVAVPLRSLPHWIRLVGLSRLPELAWYYAELRASVPEDPHWYLCVLGADPAADGTDTGARLLRAGLARADADGVPVYLETADPADIGYYEDYDFRMVRAVHPPAAPPAYCMLRPAAS</sequence>
<name>A0A7X6RPM7_9ACTN</name>
<dbReference type="Gene3D" id="3.40.630.30">
    <property type="match status" value="1"/>
</dbReference>
<keyword evidence="2" id="KW-1185">Reference proteome</keyword>
<dbReference type="AlphaFoldDB" id="A0A7X6RPM7"/>
<evidence type="ECO:0000313" key="2">
    <source>
        <dbReference type="Proteomes" id="UP000553209"/>
    </source>
</evidence>
<dbReference type="Proteomes" id="UP000553209">
    <property type="component" value="Unassembled WGS sequence"/>
</dbReference>
<gene>
    <name evidence="1" type="ORF">HGB44_06625</name>
</gene>
<keyword evidence="1" id="KW-0808">Transferase</keyword>
<protein>
    <submittedName>
        <fullName evidence="1">GNAT family N-acetyltransferase</fullName>
    </submittedName>
</protein>
<dbReference type="RefSeq" id="WP_061082217.1">
    <property type="nucleotide sequence ID" value="NZ_JAAXPG010000005.1"/>
</dbReference>